<reference evidence="2 3" key="1">
    <citation type="journal article" date="2018" name="PLoS Genet.">
        <title>Population sequencing reveals clonal diversity and ancestral inbreeding in the grapevine cultivar Chardonnay.</title>
        <authorList>
            <person name="Roach M.J."/>
            <person name="Johnson D.L."/>
            <person name="Bohlmann J."/>
            <person name="van Vuuren H.J."/>
            <person name="Jones S.J."/>
            <person name="Pretorius I.S."/>
            <person name="Schmidt S.A."/>
            <person name="Borneman A.R."/>
        </authorList>
    </citation>
    <scope>NUCLEOTIDE SEQUENCE [LARGE SCALE GENOMIC DNA]</scope>
    <source>
        <strain evidence="3">cv. Chardonnay</strain>
        <tissue evidence="2">Leaf</tissue>
    </source>
</reference>
<keyword evidence="1" id="KW-1133">Transmembrane helix</keyword>
<comment type="caution">
    <text evidence="2">The sequence shown here is derived from an EMBL/GenBank/DDBJ whole genome shotgun (WGS) entry which is preliminary data.</text>
</comment>
<name>A0A438BW18_VITVI</name>
<evidence type="ECO:0000313" key="2">
    <source>
        <dbReference type="EMBL" id="RVW15169.1"/>
    </source>
</evidence>
<dbReference type="AlphaFoldDB" id="A0A438BW18"/>
<evidence type="ECO:0000256" key="1">
    <source>
        <dbReference type="SAM" id="Phobius"/>
    </source>
</evidence>
<keyword evidence="1" id="KW-0472">Membrane</keyword>
<evidence type="ECO:0000313" key="3">
    <source>
        <dbReference type="Proteomes" id="UP000288805"/>
    </source>
</evidence>
<proteinExistence type="predicted"/>
<dbReference type="Proteomes" id="UP000288805">
    <property type="component" value="Unassembled WGS sequence"/>
</dbReference>
<organism evidence="2 3">
    <name type="scientific">Vitis vinifera</name>
    <name type="common">Grape</name>
    <dbReference type="NCBI Taxonomy" id="29760"/>
    <lineage>
        <taxon>Eukaryota</taxon>
        <taxon>Viridiplantae</taxon>
        <taxon>Streptophyta</taxon>
        <taxon>Embryophyta</taxon>
        <taxon>Tracheophyta</taxon>
        <taxon>Spermatophyta</taxon>
        <taxon>Magnoliopsida</taxon>
        <taxon>eudicotyledons</taxon>
        <taxon>Gunneridae</taxon>
        <taxon>Pentapetalae</taxon>
        <taxon>rosids</taxon>
        <taxon>Vitales</taxon>
        <taxon>Vitaceae</taxon>
        <taxon>Viteae</taxon>
        <taxon>Vitis</taxon>
    </lineage>
</organism>
<gene>
    <name evidence="2" type="ORF">CK203_083343</name>
</gene>
<accession>A0A438BW18</accession>
<protein>
    <submittedName>
        <fullName evidence="2">Uncharacterized protein</fullName>
    </submittedName>
</protein>
<dbReference type="EMBL" id="QGNW01002605">
    <property type="protein sequence ID" value="RVW15169.1"/>
    <property type="molecule type" value="Genomic_DNA"/>
</dbReference>
<sequence length="134" mass="15002">MRNIIMDKEGIKEITICVLAGSFVFNHGIWGIYLWCIPHTGNCAIKTDKNFFTRVERTCSINGIPPEELVYVHFPQPKTYSSWVQVDAKPDGRATLETLADHVGKKKEGLHLTMVATNLACPIAIVQPHFSHLA</sequence>
<keyword evidence="1" id="KW-0812">Transmembrane</keyword>
<feature type="transmembrane region" description="Helical" evidence="1">
    <location>
        <begin position="14"/>
        <end position="35"/>
    </location>
</feature>